<dbReference type="PANTHER" id="PTHR12532">
    <property type="entry name" value="TRANSLATIONAL ACTIVATOR OF CYTOCHROME C OXIDASE 1"/>
    <property type="match status" value="1"/>
</dbReference>
<comment type="caution">
    <text evidence="4">The sequence shown here is derived from an EMBL/GenBank/DDBJ whole genome shotgun (WGS) entry which is preliminary data.</text>
</comment>
<sequence length="325" mass="36236">MLRHLWTFASRPQSHQIGGSFYVYTKVQDRPFHASCRRLAGHNKWSKIKQKKGANDAAKGNAYNRATLSGVRTSIRCLYPTLSKVQASRRIYGSRQQPHAKYDPQANQSSRRTKREHCKSTSKGKGFLKLVKSRADPKVCTQASKEKLGGEILTYEAIACNSHGIIILAYTSWRECMTDNAKRTVQNLREILSDKGARMAPVGFMFKRNGSVKIALEKGDDSDQRLEKLVEIALDNGAEDFNQLPDGEGEGEDSQIEVEFICEPSSLSTLTDALLKTDSTLVTSELVYTPLETVEPSEEDSSALEDLVDALEGHEDTIRVWTSCS</sequence>
<dbReference type="InterPro" id="IPR017856">
    <property type="entry name" value="Integrase-like_N"/>
</dbReference>
<dbReference type="PANTHER" id="PTHR12532:SF0">
    <property type="entry name" value="TRANSLATIONAL ACTIVATOR OF CYTOCHROME C OXIDASE 1"/>
    <property type="match status" value="1"/>
</dbReference>
<protein>
    <recommendedName>
        <fullName evidence="3">TACO1/YebC-like second and third domain-containing protein</fullName>
    </recommendedName>
</protein>
<dbReference type="OrthoDB" id="2017544at2759"/>
<dbReference type="Proteomes" id="UP000559256">
    <property type="component" value="Unassembled WGS sequence"/>
</dbReference>
<organism evidence="4 5">
    <name type="scientific">Tetrapyrgos nigripes</name>
    <dbReference type="NCBI Taxonomy" id="182062"/>
    <lineage>
        <taxon>Eukaryota</taxon>
        <taxon>Fungi</taxon>
        <taxon>Dikarya</taxon>
        <taxon>Basidiomycota</taxon>
        <taxon>Agaricomycotina</taxon>
        <taxon>Agaricomycetes</taxon>
        <taxon>Agaricomycetidae</taxon>
        <taxon>Agaricales</taxon>
        <taxon>Marasmiineae</taxon>
        <taxon>Marasmiaceae</taxon>
        <taxon>Tetrapyrgos</taxon>
    </lineage>
</organism>
<dbReference type="Gene3D" id="3.30.70.980">
    <property type="match status" value="2"/>
</dbReference>
<dbReference type="InterPro" id="IPR002876">
    <property type="entry name" value="Transcrip_reg_TACO1-like"/>
</dbReference>
<dbReference type="SUPFAM" id="SSF75625">
    <property type="entry name" value="YebC-like"/>
    <property type="match status" value="1"/>
</dbReference>
<proteinExistence type="inferred from homology"/>
<dbReference type="Pfam" id="PF01709">
    <property type="entry name" value="Transcrip_reg"/>
    <property type="match status" value="1"/>
</dbReference>
<evidence type="ECO:0000256" key="1">
    <source>
        <dbReference type="ARBA" id="ARBA00008724"/>
    </source>
</evidence>
<accession>A0A8H5CFN6</accession>
<dbReference type="Gene3D" id="1.10.10.200">
    <property type="match status" value="1"/>
</dbReference>
<dbReference type="InterPro" id="IPR029072">
    <property type="entry name" value="YebC-like"/>
</dbReference>
<gene>
    <name evidence="4" type="ORF">D9758_012179</name>
</gene>
<dbReference type="InterPro" id="IPR048300">
    <property type="entry name" value="TACO1_YebC-like_2nd/3rd_dom"/>
</dbReference>
<evidence type="ECO:0000313" key="5">
    <source>
        <dbReference type="Proteomes" id="UP000559256"/>
    </source>
</evidence>
<evidence type="ECO:0000256" key="2">
    <source>
        <dbReference type="SAM" id="MobiDB-lite"/>
    </source>
</evidence>
<feature type="compositionally biased region" description="Basic residues" evidence="2">
    <location>
        <begin position="111"/>
        <end position="122"/>
    </location>
</feature>
<reference evidence="4 5" key="1">
    <citation type="journal article" date="2020" name="ISME J.">
        <title>Uncovering the hidden diversity of litter-decomposition mechanisms in mushroom-forming fungi.</title>
        <authorList>
            <person name="Floudas D."/>
            <person name="Bentzer J."/>
            <person name="Ahren D."/>
            <person name="Johansson T."/>
            <person name="Persson P."/>
            <person name="Tunlid A."/>
        </authorList>
    </citation>
    <scope>NUCLEOTIDE SEQUENCE [LARGE SCALE GENOMIC DNA]</scope>
    <source>
        <strain evidence="4 5">CBS 291.85</strain>
    </source>
</reference>
<dbReference type="GO" id="GO:0005737">
    <property type="term" value="C:cytoplasm"/>
    <property type="evidence" value="ECO:0007669"/>
    <property type="project" value="UniProtKB-ARBA"/>
</dbReference>
<keyword evidence="5" id="KW-1185">Reference proteome</keyword>
<dbReference type="EMBL" id="JAACJM010000170">
    <property type="protein sequence ID" value="KAF5340881.1"/>
    <property type="molecule type" value="Genomic_DNA"/>
</dbReference>
<feature type="region of interest" description="Disordered" evidence="2">
    <location>
        <begin position="92"/>
        <end position="123"/>
    </location>
</feature>
<feature type="domain" description="TACO1/YebC-like second and third" evidence="3">
    <location>
        <begin position="153"/>
        <end position="322"/>
    </location>
</feature>
<dbReference type="AlphaFoldDB" id="A0A8H5CFN6"/>
<evidence type="ECO:0000313" key="4">
    <source>
        <dbReference type="EMBL" id="KAF5340881.1"/>
    </source>
</evidence>
<dbReference type="InterPro" id="IPR026564">
    <property type="entry name" value="Transcrip_reg_TACO1-like_dom3"/>
</dbReference>
<name>A0A8H5CFN6_9AGAR</name>
<comment type="similarity">
    <text evidence="1">Belongs to the TACO1 family.</text>
</comment>
<evidence type="ECO:0000259" key="3">
    <source>
        <dbReference type="Pfam" id="PF01709"/>
    </source>
</evidence>